<dbReference type="eggNOG" id="COG3850">
    <property type="taxonomic scope" value="Bacteria"/>
</dbReference>
<gene>
    <name evidence="3" type="ordered locus">Suden_1297</name>
</gene>
<feature type="transmembrane region" description="Helical" evidence="2">
    <location>
        <begin position="158"/>
        <end position="176"/>
    </location>
</feature>
<dbReference type="EMBL" id="CP000153">
    <property type="protein sequence ID" value="ABB44575.1"/>
    <property type="molecule type" value="Genomic_DNA"/>
</dbReference>
<sequence>MKKIKITGAFIFIFSIILAFIFNFTSKNISEYNNKIAVMNIQKNFTQEISKNIFYSYKHQDDSFQTLDNSIKLFLESMSDEDIGLQKNEKIRKLWNKFYLHVQNFRDHVKRESIYSNIILEKEIKEIYNINLELILESDLFIEQQIKLFNKTQNSYKTIQYILFLVLVLLLLYLFTQLKIVMNFIQKFLSTSKEIISNSSIKTLKPLDIQESNNEIFEAEENFNLLIKKINSSIESSSNSMEYTYKSLEIVEQNIENLVELIYAMNENSRDKELRKKEDAIIQSFEELGSSMKKLINLKNELDDLISYTKS</sequence>
<reference evidence="3 4" key="1">
    <citation type="journal article" date="2008" name="Appl. Environ. Microbiol.">
        <title>Genome of the epsilonproteobacterial chemolithoautotroph Sulfurimonas denitrificans.</title>
        <authorList>
            <person name="Sievert S.M."/>
            <person name="Scott K.M."/>
            <person name="Klotz M.G."/>
            <person name="Chain P.S.G."/>
            <person name="Hauser L.J."/>
            <person name="Hemp J."/>
            <person name="Huegler M."/>
            <person name="Land M."/>
            <person name="Lapidus A."/>
            <person name="Larimer F.W."/>
            <person name="Lucas S."/>
            <person name="Malfatti S.A."/>
            <person name="Meyer F."/>
            <person name="Paulsen I.T."/>
            <person name="Ren Q."/>
            <person name="Simon J."/>
            <person name="Bailey K."/>
            <person name="Diaz E."/>
            <person name="Fitzpatrick K.A."/>
            <person name="Glover B."/>
            <person name="Gwatney N."/>
            <person name="Korajkic A."/>
            <person name="Long A."/>
            <person name="Mobberley J.M."/>
            <person name="Pantry S.N."/>
            <person name="Pazder G."/>
            <person name="Peterson S."/>
            <person name="Quintanilla J.D."/>
            <person name="Sprinkle R."/>
            <person name="Stephens J."/>
            <person name="Thomas P."/>
            <person name="Vaughn R."/>
            <person name="Weber M.J."/>
            <person name="Wooten L.L."/>
        </authorList>
    </citation>
    <scope>NUCLEOTIDE SEQUENCE [LARGE SCALE GENOMIC DNA]</scope>
    <source>
        <strain evidence="4">ATCC 33889 / DSM 1251</strain>
    </source>
</reference>
<feature type="coiled-coil region" evidence="1">
    <location>
        <begin position="209"/>
        <end position="268"/>
    </location>
</feature>
<keyword evidence="2" id="KW-1133">Transmembrane helix</keyword>
<name>Q30R06_SULDN</name>
<evidence type="ECO:0000313" key="4">
    <source>
        <dbReference type="Proteomes" id="UP000002714"/>
    </source>
</evidence>
<dbReference type="HOGENOM" id="CLU_894074_0_0_7"/>
<keyword evidence="2" id="KW-0472">Membrane</keyword>
<keyword evidence="2" id="KW-0812">Transmembrane</keyword>
<evidence type="ECO:0000313" key="3">
    <source>
        <dbReference type="EMBL" id="ABB44575.1"/>
    </source>
</evidence>
<dbReference type="OrthoDB" id="5334573at2"/>
<evidence type="ECO:0008006" key="5">
    <source>
        <dbReference type="Google" id="ProtNLM"/>
    </source>
</evidence>
<dbReference type="STRING" id="326298.Suden_1297"/>
<keyword evidence="1" id="KW-0175">Coiled coil</keyword>
<dbReference type="KEGG" id="tdn:Suden_1297"/>
<protein>
    <recommendedName>
        <fullName evidence="5">NarX-like N-terminal domain-containing protein</fullName>
    </recommendedName>
</protein>
<evidence type="ECO:0000256" key="2">
    <source>
        <dbReference type="SAM" id="Phobius"/>
    </source>
</evidence>
<keyword evidence="4" id="KW-1185">Reference proteome</keyword>
<dbReference type="AlphaFoldDB" id="Q30R06"/>
<accession>Q30R06</accession>
<organism evidence="3 4">
    <name type="scientific">Sulfurimonas denitrificans (strain ATCC 33889 / DSM 1251)</name>
    <name type="common">Thiomicrospira denitrificans (strain ATCC 33889 / DSM 1251)</name>
    <dbReference type="NCBI Taxonomy" id="326298"/>
    <lineage>
        <taxon>Bacteria</taxon>
        <taxon>Pseudomonadati</taxon>
        <taxon>Campylobacterota</taxon>
        <taxon>Epsilonproteobacteria</taxon>
        <taxon>Campylobacterales</taxon>
        <taxon>Sulfurimonadaceae</taxon>
        <taxon>Sulfurimonas</taxon>
    </lineage>
</organism>
<dbReference type="RefSeq" id="WP_011372927.1">
    <property type="nucleotide sequence ID" value="NC_007575.1"/>
</dbReference>
<dbReference type="Proteomes" id="UP000002714">
    <property type="component" value="Chromosome"/>
</dbReference>
<feature type="transmembrane region" description="Helical" evidence="2">
    <location>
        <begin position="6"/>
        <end position="25"/>
    </location>
</feature>
<evidence type="ECO:0000256" key="1">
    <source>
        <dbReference type="SAM" id="Coils"/>
    </source>
</evidence>
<proteinExistence type="predicted"/>